<sequence length="366" mass="38660">MADHNNDDLTRTRIDASSARLTSLRTTTADAAAAAARRPKFVPKAAKRRTAVETGADAPSARSEGAPTPAPTGKAPQRAGDLTRDRTRSERGGLSGNRRGRGRGRGRGANLPTGRVTFVGTLSGGSSFSSGGPSAPRPAAPSKPIAAADGVGISVLDDEDGAGMHEEFSAMEIEEQWPPVLKSVMEPMSLPFARRPEPSSAGAIFADEAGQVVLENDSLLFLQLPTTLPLAHATRVGTTEKEEPKEVAAPVNKFAVAAEPSPVIEAPTPKKEDDSVDDLANVRQEEQVFDRSLANAPGGFVGKLCIHRSGKVVLMLGDKRFDVATAHTPAFTEELYSIDSVEQQLCMLGAIDRHLVVTPDFDELLA</sequence>
<evidence type="ECO:0000313" key="6">
    <source>
        <dbReference type="EMBL" id="KAJ0397690.1"/>
    </source>
</evidence>
<dbReference type="Proteomes" id="UP001209570">
    <property type="component" value="Unassembled WGS sequence"/>
</dbReference>
<keyword evidence="2" id="KW-0240">DNA-directed RNA polymerase</keyword>
<evidence type="ECO:0000256" key="4">
    <source>
        <dbReference type="ARBA" id="ARBA00023242"/>
    </source>
</evidence>
<evidence type="ECO:0000256" key="2">
    <source>
        <dbReference type="ARBA" id="ARBA00022478"/>
    </source>
</evidence>
<feature type="region of interest" description="Disordered" evidence="5">
    <location>
        <begin position="1"/>
        <end position="145"/>
    </location>
</feature>
<evidence type="ECO:0000256" key="1">
    <source>
        <dbReference type="ARBA" id="ARBA00004123"/>
    </source>
</evidence>
<dbReference type="GO" id="GO:0042797">
    <property type="term" value="P:tRNA transcription by RNA polymerase III"/>
    <property type="evidence" value="ECO:0007669"/>
    <property type="project" value="TreeGrafter"/>
</dbReference>
<name>A0AAD5M7T3_PYTIN</name>
<comment type="subcellular location">
    <subcellularLocation>
        <location evidence="1">Nucleus</location>
    </subcellularLocation>
</comment>
<feature type="compositionally biased region" description="Basic and acidic residues" evidence="5">
    <location>
        <begin position="1"/>
        <end position="14"/>
    </location>
</feature>
<reference evidence="6" key="1">
    <citation type="submission" date="2021-12" db="EMBL/GenBank/DDBJ databases">
        <title>Prjna785345.</title>
        <authorList>
            <person name="Rujirawat T."/>
            <person name="Krajaejun T."/>
        </authorList>
    </citation>
    <scope>NUCLEOTIDE SEQUENCE</scope>
    <source>
        <strain evidence="6">Pi057C3</strain>
    </source>
</reference>
<feature type="compositionally biased region" description="Basic and acidic residues" evidence="5">
    <location>
        <begin position="81"/>
        <end position="91"/>
    </location>
</feature>
<feature type="compositionally biased region" description="Low complexity" evidence="5">
    <location>
        <begin position="124"/>
        <end position="134"/>
    </location>
</feature>
<evidence type="ECO:0000256" key="5">
    <source>
        <dbReference type="SAM" id="MobiDB-lite"/>
    </source>
</evidence>
<keyword evidence="3" id="KW-0804">Transcription</keyword>
<dbReference type="PANTHER" id="PTHR13408">
    <property type="entry name" value="DNA-DIRECTED RNA POLYMERASE III"/>
    <property type="match status" value="1"/>
</dbReference>
<comment type="caution">
    <text evidence="6">The sequence shown here is derived from an EMBL/GenBank/DDBJ whole genome shotgun (WGS) entry which is preliminary data.</text>
</comment>
<gene>
    <name evidence="6" type="ORF">P43SY_002396</name>
</gene>
<dbReference type="AlphaFoldDB" id="A0AAD5M7T3"/>
<dbReference type="PANTHER" id="PTHR13408:SF0">
    <property type="entry name" value="DNA-DIRECTED RNA POLYMERASE III SUBUNIT RPC4"/>
    <property type="match status" value="1"/>
</dbReference>
<feature type="compositionally biased region" description="Low complexity" evidence="5">
    <location>
        <begin position="16"/>
        <end position="36"/>
    </location>
</feature>
<dbReference type="InterPro" id="IPR007811">
    <property type="entry name" value="RPC4"/>
</dbReference>
<keyword evidence="4" id="KW-0539">Nucleus</keyword>
<keyword evidence="7" id="KW-1185">Reference proteome</keyword>
<feature type="compositionally biased region" description="Basic residues" evidence="5">
    <location>
        <begin position="37"/>
        <end position="49"/>
    </location>
</feature>
<evidence type="ECO:0000313" key="7">
    <source>
        <dbReference type="Proteomes" id="UP001209570"/>
    </source>
</evidence>
<evidence type="ECO:0000256" key="3">
    <source>
        <dbReference type="ARBA" id="ARBA00023163"/>
    </source>
</evidence>
<dbReference type="Pfam" id="PF05132">
    <property type="entry name" value="RNA_pol_Rpc4"/>
    <property type="match status" value="1"/>
</dbReference>
<proteinExistence type="predicted"/>
<dbReference type="GO" id="GO:0005666">
    <property type="term" value="C:RNA polymerase III complex"/>
    <property type="evidence" value="ECO:0007669"/>
    <property type="project" value="InterPro"/>
</dbReference>
<feature type="compositionally biased region" description="Low complexity" evidence="5">
    <location>
        <begin position="65"/>
        <end position="76"/>
    </location>
</feature>
<evidence type="ECO:0008006" key="8">
    <source>
        <dbReference type="Google" id="ProtNLM"/>
    </source>
</evidence>
<protein>
    <recommendedName>
        <fullName evidence="8">DNA-directed RNA polymerase III subunit RPC4</fullName>
    </recommendedName>
</protein>
<dbReference type="GO" id="GO:0003677">
    <property type="term" value="F:DNA binding"/>
    <property type="evidence" value="ECO:0007669"/>
    <property type="project" value="InterPro"/>
</dbReference>
<accession>A0AAD5M7T3</accession>
<dbReference type="EMBL" id="JAKCXM010000241">
    <property type="protein sequence ID" value="KAJ0397690.1"/>
    <property type="molecule type" value="Genomic_DNA"/>
</dbReference>
<organism evidence="6 7">
    <name type="scientific">Pythium insidiosum</name>
    <name type="common">Pythiosis disease agent</name>
    <dbReference type="NCBI Taxonomy" id="114742"/>
    <lineage>
        <taxon>Eukaryota</taxon>
        <taxon>Sar</taxon>
        <taxon>Stramenopiles</taxon>
        <taxon>Oomycota</taxon>
        <taxon>Peronosporomycetes</taxon>
        <taxon>Pythiales</taxon>
        <taxon>Pythiaceae</taxon>
        <taxon>Pythium</taxon>
    </lineage>
</organism>